<dbReference type="InterPro" id="IPR050921">
    <property type="entry name" value="T4SS_GSP_E_ATPase"/>
</dbReference>
<dbReference type="InterPro" id="IPR001482">
    <property type="entry name" value="T2SS/T4SS_dom"/>
</dbReference>
<dbReference type="GO" id="GO:0016887">
    <property type="term" value="F:ATP hydrolysis activity"/>
    <property type="evidence" value="ECO:0007669"/>
    <property type="project" value="InterPro"/>
</dbReference>
<protein>
    <submittedName>
        <fullName evidence="3">Type IV pilus twitching motility protein PilT</fullName>
    </submittedName>
</protein>
<dbReference type="Proteomes" id="UP000315525">
    <property type="component" value="Unassembled WGS sequence"/>
</dbReference>
<evidence type="ECO:0000259" key="2">
    <source>
        <dbReference type="Pfam" id="PF00437"/>
    </source>
</evidence>
<sequence>MNIGEVLVKMYNRKASDLILKVDSPPLLRICGQLEPMEMAPVTDEDTKNLVNNLMTKEQQELFYQILDVDLAVNVPDLARFRVSIFKQRSHLGLVFRLIPARIPNMSELGLPEICREFAKKERGLVLVTGPACSGKSSTIAAMVDYINERQECHIITVEDPIEFLHTDKKSIVNQREVGKDTRSFSNAMKCLLREDPDVIVIGDMRDLEAIDFAIIAAETGHLVLSTLHTMDAVQTVDRIIDVFPQHAQRQIRLQLSSNLIGVISQLLLPSVDRSKMVLAPEIMVCTAAVRALIREAKTHQLANVIQTRAKEGMISLNTSLARLVRDNAIDRETAVASSPNSEELEEILKAKQ</sequence>
<reference evidence="3 4" key="1">
    <citation type="submission" date="2019-03" db="EMBL/GenBank/DDBJ databases">
        <title>Metabolic potential of uncultured bacteria and archaea associated with petroleum seepage in deep-sea sediments.</title>
        <authorList>
            <person name="Dong X."/>
            <person name="Hubert C."/>
        </authorList>
    </citation>
    <scope>NUCLEOTIDE SEQUENCE [LARGE SCALE GENOMIC DNA]</scope>
    <source>
        <strain evidence="3">E44_bin18</strain>
    </source>
</reference>
<comment type="similarity">
    <text evidence="1">Belongs to the GSP E family.</text>
</comment>
<feature type="domain" description="Bacterial type II secretion system protein E" evidence="2">
    <location>
        <begin position="77"/>
        <end position="277"/>
    </location>
</feature>
<gene>
    <name evidence="3" type="ORF">E3J62_01215</name>
</gene>
<dbReference type="Gene3D" id="3.40.50.300">
    <property type="entry name" value="P-loop containing nucleotide triphosphate hydrolases"/>
    <property type="match status" value="1"/>
</dbReference>
<dbReference type="Gene3D" id="3.30.450.90">
    <property type="match status" value="1"/>
</dbReference>
<dbReference type="CDD" id="cd01131">
    <property type="entry name" value="PilT"/>
    <property type="match status" value="1"/>
</dbReference>
<organism evidence="3 4">
    <name type="scientific">candidate division TA06 bacterium</name>
    <dbReference type="NCBI Taxonomy" id="2250710"/>
    <lineage>
        <taxon>Bacteria</taxon>
        <taxon>Bacteria division TA06</taxon>
    </lineage>
</organism>
<dbReference type="GO" id="GO:0005524">
    <property type="term" value="F:ATP binding"/>
    <property type="evidence" value="ECO:0007669"/>
    <property type="project" value="InterPro"/>
</dbReference>
<dbReference type="Pfam" id="PF00437">
    <property type="entry name" value="T2SSE"/>
    <property type="match status" value="1"/>
</dbReference>
<evidence type="ECO:0000313" key="4">
    <source>
        <dbReference type="Proteomes" id="UP000315525"/>
    </source>
</evidence>
<dbReference type="AlphaFoldDB" id="A0A523UYE2"/>
<proteinExistence type="inferred from homology"/>
<dbReference type="InterPro" id="IPR006321">
    <property type="entry name" value="PilT/PilU"/>
</dbReference>
<dbReference type="EMBL" id="SOJN01000018">
    <property type="protein sequence ID" value="TET47523.1"/>
    <property type="molecule type" value="Genomic_DNA"/>
</dbReference>
<evidence type="ECO:0000256" key="1">
    <source>
        <dbReference type="ARBA" id="ARBA00006611"/>
    </source>
</evidence>
<evidence type="ECO:0000313" key="3">
    <source>
        <dbReference type="EMBL" id="TET47523.1"/>
    </source>
</evidence>
<comment type="caution">
    <text evidence="3">The sequence shown here is derived from an EMBL/GenBank/DDBJ whole genome shotgun (WGS) entry which is preliminary data.</text>
</comment>
<dbReference type="NCBIfam" id="TIGR01420">
    <property type="entry name" value="pilT_fam"/>
    <property type="match status" value="1"/>
</dbReference>
<dbReference type="PANTHER" id="PTHR30486:SF16">
    <property type="entry name" value="TWITCHING MOTILITY PROTEIN PILT"/>
    <property type="match status" value="1"/>
</dbReference>
<dbReference type="SUPFAM" id="SSF52540">
    <property type="entry name" value="P-loop containing nucleoside triphosphate hydrolases"/>
    <property type="match status" value="1"/>
</dbReference>
<accession>A0A523UYE2</accession>
<dbReference type="PANTHER" id="PTHR30486">
    <property type="entry name" value="TWITCHING MOTILITY PROTEIN PILT"/>
    <property type="match status" value="1"/>
</dbReference>
<name>A0A523UYE2_UNCT6</name>
<dbReference type="InterPro" id="IPR027417">
    <property type="entry name" value="P-loop_NTPase"/>
</dbReference>